<accession>Q0RV99</accession>
<dbReference type="HOGENOM" id="CLU_808616_0_0_11"/>
<sequence>MSGAILDQWSLAGYERSRLGYPTADAANQGTLAAEQQFQNDKIYAPNMAVPLGATGINLTLGVPTVAALSAGPVPDGVVLNGQGFSLTFQRNSLGNINVDYLRTTAQAPAQFKLIAGLPTGYSMAVANNSVEVRSSAGTVIGRVTLPLTFGVNGLEVGTNTTLSGNEVTINLGTSSSYPHRSFLRAVDVPYPAPESYDNLTEQERQVCRDDLPECWNTRNTGDDAKEVSHREYPNYQTIGEQDNRVDAVRHCAWLAYMTQRADSDFANRMATAHERAYYNEPLASAMDLYNNQTGIAVGLREEGSATGIETTCRQYGRDARQVNAVSEVGENVNENDLVFIHE</sequence>
<dbReference type="AlphaFoldDB" id="Q0RV99"/>
<dbReference type="OrthoDB" id="5969911at2"/>
<dbReference type="eggNOG" id="COG5479">
    <property type="taxonomic scope" value="Bacteria"/>
</dbReference>
<evidence type="ECO:0000259" key="1">
    <source>
        <dbReference type="Pfam" id="PF22322"/>
    </source>
</evidence>
<gene>
    <name evidence="2" type="ordered locus">RHA1_ro11140</name>
</gene>
<proteinExistence type="predicted"/>
<protein>
    <recommendedName>
        <fullName evidence="1">DUF6973 domain-containing protein</fullName>
    </recommendedName>
</protein>
<dbReference type="EMBL" id="CP000434">
    <property type="protein sequence ID" value="ABH00787.1"/>
    <property type="molecule type" value="Genomic_DNA"/>
</dbReference>
<dbReference type="RefSeq" id="WP_011600414.1">
    <property type="nucleotide sequence ID" value="NC_008271.1"/>
</dbReference>
<dbReference type="Pfam" id="PF22322">
    <property type="entry name" value="DUF6973"/>
    <property type="match status" value="1"/>
</dbReference>
<evidence type="ECO:0000313" key="2">
    <source>
        <dbReference type="EMBL" id="ABH00787.1"/>
    </source>
</evidence>
<organism evidence="2 3">
    <name type="scientific">Rhodococcus jostii (strain RHA1)</name>
    <dbReference type="NCBI Taxonomy" id="101510"/>
    <lineage>
        <taxon>Bacteria</taxon>
        <taxon>Bacillati</taxon>
        <taxon>Actinomycetota</taxon>
        <taxon>Actinomycetes</taxon>
        <taxon>Mycobacteriales</taxon>
        <taxon>Nocardiaceae</taxon>
        <taxon>Rhodococcus</taxon>
    </lineage>
</organism>
<dbReference type="InterPro" id="IPR054246">
    <property type="entry name" value="DUF6973"/>
</dbReference>
<name>Q0RV99_RHOJR</name>
<evidence type="ECO:0000313" key="3">
    <source>
        <dbReference type="Proteomes" id="UP000008710"/>
    </source>
</evidence>
<geneLocation type="plasmid" evidence="2 3">
    <name>pRHL3</name>
</geneLocation>
<reference evidence="3" key="1">
    <citation type="journal article" date="2006" name="Proc. Natl. Acad. Sci. U.S.A.">
        <title>The complete genome of Rhodococcus sp. RHA1 provides insights into a catabolic powerhouse.</title>
        <authorList>
            <person name="McLeod M.P."/>
            <person name="Warren R.L."/>
            <person name="Hsiao W.W.L."/>
            <person name="Araki N."/>
            <person name="Myhre M."/>
            <person name="Fernandes C."/>
            <person name="Miyazawa D."/>
            <person name="Wong W."/>
            <person name="Lillquist A.L."/>
            <person name="Wang D."/>
            <person name="Dosanjh M."/>
            <person name="Hara H."/>
            <person name="Petrescu A."/>
            <person name="Morin R.D."/>
            <person name="Yang G."/>
            <person name="Stott J.M."/>
            <person name="Schein J.E."/>
            <person name="Shin H."/>
            <person name="Smailus D."/>
            <person name="Siddiqui A.S."/>
            <person name="Marra M.A."/>
            <person name="Jones S.J.M."/>
            <person name="Holt R."/>
            <person name="Brinkman F.S.L."/>
            <person name="Miyauchi K."/>
            <person name="Fukuda M."/>
            <person name="Davies J.E."/>
            <person name="Mohn W.W."/>
            <person name="Eltis L.D."/>
        </authorList>
    </citation>
    <scope>NUCLEOTIDE SEQUENCE [LARGE SCALE GENOMIC DNA]</scope>
    <source>
        <strain evidence="3">RHA1</strain>
    </source>
</reference>
<feature type="domain" description="DUF6973" evidence="1">
    <location>
        <begin position="214"/>
        <end position="303"/>
    </location>
</feature>
<dbReference type="Proteomes" id="UP000008710">
    <property type="component" value="Plasmid pRHL3"/>
</dbReference>
<dbReference type="KEGG" id="rha:RHA1_ro11140"/>
<keyword evidence="2" id="KW-0614">Plasmid</keyword>